<gene>
    <name evidence="7" type="ORF">D0Z70_00025</name>
</gene>
<feature type="domain" description="HTH lysR-type" evidence="6">
    <location>
        <begin position="1"/>
        <end position="58"/>
    </location>
</feature>
<accession>A0A418YXQ2</accession>
<dbReference type="InterPro" id="IPR036388">
    <property type="entry name" value="WH-like_DNA-bd_sf"/>
</dbReference>
<evidence type="ECO:0000313" key="7">
    <source>
        <dbReference type="EMBL" id="RJG57657.1"/>
    </source>
</evidence>
<sequence>MDMRQLKYFLKVADVGGISKASIQLNVTQSAVSAQIASLEDELGSTLFLRRSRGVEITDAGRILYRHARTILRQSEIAREEVAHSEGVPSGTVSLGLPSAMAEMVGMAMIRACAERLPLVRLRIVEGVSSLLVDFMSSGRLDISILFVGQAPAGLKAMPVLEEELFYVCSPRSAYATAGKTAITLADAVQTPLVMPEVGNSMRRIVDAACAKAGIGIEPVAELDSLILLKACVAQDVASTFLPWSVVSKEEAAGDVHVMRVKTPAFSRPLSICTSSQGARGIATDVVTVLLRTVIIDLVKGGAWQGVTLSS</sequence>
<keyword evidence="2" id="KW-0805">Transcription regulation</keyword>
<keyword evidence="3" id="KW-0238">DNA-binding</keyword>
<evidence type="ECO:0000259" key="6">
    <source>
        <dbReference type="PROSITE" id="PS50931"/>
    </source>
</evidence>
<dbReference type="PANTHER" id="PTHR30293:SF0">
    <property type="entry name" value="NITROGEN ASSIMILATION REGULATORY PROTEIN NAC"/>
    <property type="match status" value="1"/>
</dbReference>
<dbReference type="GO" id="GO:0003700">
    <property type="term" value="F:DNA-binding transcription factor activity"/>
    <property type="evidence" value="ECO:0007669"/>
    <property type="project" value="InterPro"/>
</dbReference>
<keyword evidence="5" id="KW-0804">Transcription</keyword>
<dbReference type="PANTHER" id="PTHR30293">
    <property type="entry name" value="TRANSCRIPTIONAL REGULATORY PROTEIN NAC-RELATED"/>
    <property type="match status" value="1"/>
</dbReference>
<dbReference type="SUPFAM" id="SSF46785">
    <property type="entry name" value="Winged helix' DNA-binding domain"/>
    <property type="match status" value="1"/>
</dbReference>
<dbReference type="EMBL" id="QVRA01000001">
    <property type="protein sequence ID" value="RJG57657.1"/>
    <property type="molecule type" value="Genomic_DNA"/>
</dbReference>
<dbReference type="FunFam" id="1.10.10.10:FF:000001">
    <property type="entry name" value="LysR family transcriptional regulator"/>
    <property type="match status" value="1"/>
</dbReference>
<dbReference type="InterPro" id="IPR005119">
    <property type="entry name" value="LysR_subst-bd"/>
</dbReference>
<evidence type="ECO:0000256" key="5">
    <source>
        <dbReference type="ARBA" id="ARBA00023163"/>
    </source>
</evidence>
<keyword evidence="4" id="KW-0010">Activator</keyword>
<evidence type="ECO:0000256" key="1">
    <source>
        <dbReference type="ARBA" id="ARBA00009437"/>
    </source>
</evidence>
<comment type="similarity">
    <text evidence="1">Belongs to the LysR transcriptional regulatory family.</text>
</comment>
<dbReference type="GO" id="GO:0003677">
    <property type="term" value="F:DNA binding"/>
    <property type="evidence" value="ECO:0007669"/>
    <property type="project" value="UniProtKB-KW"/>
</dbReference>
<dbReference type="PROSITE" id="PS50931">
    <property type="entry name" value="HTH_LYSR"/>
    <property type="match status" value="1"/>
</dbReference>
<dbReference type="AlphaFoldDB" id="A0A418YXQ2"/>
<dbReference type="Pfam" id="PF03466">
    <property type="entry name" value="LysR_substrate"/>
    <property type="match status" value="1"/>
</dbReference>
<dbReference type="OrthoDB" id="8479357at2"/>
<protein>
    <submittedName>
        <fullName evidence="7">LysR family transcriptional regulator</fullName>
    </submittedName>
</protein>
<reference evidence="7 8" key="1">
    <citation type="submission" date="2018-08" db="EMBL/GenBank/DDBJ databases">
        <title>Sphingobium sp. EO9.</title>
        <authorList>
            <person name="Park Y."/>
            <person name="Kim K.H."/>
            <person name="Jeon C.O."/>
        </authorList>
    </citation>
    <scope>NUCLEOTIDE SEQUENCE [LARGE SCALE GENOMIC DNA]</scope>
    <source>
        <strain evidence="7 8">EO9</strain>
    </source>
</reference>
<keyword evidence="8" id="KW-1185">Reference proteome</keyword>
<dbReference type="SUPFAM" id="SSF53850">
    <property type="entry name" value="Periplasmic binding protein-like II"/>
    <property type="match status" value="1"/>
</dbReference>
<evidence type="ECO:0000256" key="2">
    <source>
        <dbReference type="ARBA" id="ARBA00023015"/>
    </source>
</evidence>
<dbReference type="Proteomes" id="UP000283469">
    <property type="component" value="Unassembled WGS sequence"/>
</dbReference>
<evidence type="ECO:0000256" key="3">
    <source>
        <dbReference type="ARBA" id="ARBA00023125"/>
    </source>
</evidence>
<dbReference type="Gene3D" id="1.10.10.10">
    <property type="entry name" value="Winged helix-like DNA-binding domain superfamily/Winged helix DNA-binding domain"/>
    <property type="match status" value="1"/>
</dbReference>
<proteinExistence type="inferred from homology"/>
<dbReference type="GO" id="GO:2000142">
    <property type="term" value="P:regulation of DNA-templated transcription initiation"/>
    <property type="evidence" value="ECO:0007669"/>
    <property type="project" value="TreeGrafter"/>
</dbReference>
<dbReference type="PRINTS" id="PR00039">
    <property type="entry name" value="HTHLYSR"/>
</dbReference>
<comment type="caution">
    <text evidence="7">The sequence shown here is derived from an EMBL/GenBank/DDBJ whole genome shotgun (WGS) entry which is preliminary data.</text>
</comment>
<dbReference type="InterPro" id="IPR036390">
    <property type="entry name" value="WH_DNA-bd_sf"/>
</dbReference>
<dbReference type="Gene3D" id="3.40.190.290">
    <property type="match status" value="1"/>
</dbReference>
<organism evidence="7 8">
    <name type="scientific">Sphingobium terrigena</name>
    <dbReference type="NCBI Taxonomy" id="2304063"/>
    <lineage>
        <taxon>Bacteria</taxon>
        <taxon>Pseudomonadati</taxon>
        <taxon>Pseudomonadota</taxon>
        <taxon>Alphaproteobacteria</taxon>
        <taxon>Sphingomonadales</taxon>
        <taxon>Sphingomonadaceae</taxon>
        <taxon>Sphingobium</taxon>
    </lineage>
</organism>
<dbReference type="InterPro" id="IPR000847">
    <property type="entry name" value="LysR_HTH_N"/>
</dbReference>
<evidence type="ECO:0000313" key="8">
    <source>
        <dbReference type="Proteomes" id="UP000283469"/>
    </source>
</evidence>
<evidence type="ECO:0000256" key="4">
    <source>
        <dbReference type="ARBA" id="ARBA00023159"/>
    </source>
</evidence>
<dbReference type="Pfam" id="PF00126">
    <property type="entry name" value="HTH_1"/>
    <property type="match status" value="1"/>
</dbReference>
<name>A0A418YXQ2_9SPHN</name>